<evidence type="ECO:0000313" key="2">
    <source>
        <dbReference type="Proteomes" id="UP000441754"/>
    </source>
</evidence>
<accession>A0A7K0EEI7</accession>
<reference evidence="1 2" key="1">
    <citation type="journal article" date="2018" name="Antonie Van Leeuwenhoek">
        <title>Larkinella terrae sp. nov., isolated from soil on Jeju Island, South Korea.</title>
        <authorList>
            <person name="Ten L.N."/>
            <person name="Jeon J."/>
            <person name="Park S.J."/>
            <person name="Park S."/>
            <person name="Lee S.Y."/>
            <person name="Kim M.K."/>
            <person name="Jung H.Y."/>
        </authorList>
    </citation>
    <scope>NUCLEOTIDE SEQUENCE [LARGE SCALE GENOMIC DNA]</scope>
    <source>
        <strain evidence="1 2">KCTC 52001</strain>
    </source>
</reference>
<dbReference type="EMBL" id="WJXZ01000001">
    <property type="protein sequence ID" value="MRS60249.1"/>
    <property type="molecule type" value="Genomic_DNA"/>
</dbReference>
<organism evidence="1 2">
    <name type="scientific">Larkinella terrae</name>
    <dbReference type="NCBI Taxonomy" id="2025311"/>
    <lineage>
        <taxon>Bacteria</taxon>
        <taxon>Pseudomonadati</taxon>
        <taxon>Bacteroidota</taxon>
        <taxon>Cytophagia</taxon>
        <taxon>Cytophagales</taxon>
        <taxon>Spirosomataceae</taxon>
        <taxon>Larkinella</taxon>
    </lineage>
</organism>
<dbReference type="PROSITE" id="PS51257">
    <property type="entry name" value="PROKAR_LIPOPROTEIN"/>
    <property type="match status" value="1"/>
</dbReference>
<comment type="caution">
    <text evidence="1">The sequence shown here is derived from an EMBL/GenBank/DDBJ whole genome shotgun (WGS) entry which is preliminary data.</text>
</comment>
<dbReference type="RefSeq" id="WP_154172988.1">
    <property type="nucleotide sequence ID" value="NZ_WJXZ01000001.1"/>
</dbReference>
<dbReference type="OrthoDB" id="960525at2"/>
<dbReference type="AlphaFoldDB" id="A0A7K0EEI7"/>
<keyword evidence="2" id="KW-1185">Reference proteome</keyword>
<dbReference type="Proteomes" id="UP000441754">
    <property type="component" value="Unassembled WGS sequence"/>
</dbReference>
<gene>
    <name evidence="1" type="ORF">GJJ30_03015</name>
</gene>
<protein>
    <submittedName>
        <fullName evidence="1">Uncharacterized protein</fullName>
    </submittedName>
</protein>
<sequence>MRHFLSILLGSIVGFSCSTQTPEPAPVDADPISDTYWHGLFSYKGEATQRVFTIQFKKNGSFTWQDMNGSNSGTWDFSKTDDKVTITFPAQNAQTSFTLLGSDELSSPKNLNHLLWNVAQLRKIETKILQLIPQNLPKTQWLGQLYSYSLSFDEGGAGKVNWRGGSAATLFGSPVYTITGPVITSEEVSLGLSNRGRFFGVFINDKTLRANFWFYQVGQAPNEVYNADDFIKK</sequence>
<evidence type="ECO:0000313" key="1">
    <source>
        <dbReference type="EMBL" id="MRS60249.1"/>
    </source>
</evidence>
<name>A0A7K0EEI7_9BACT</name>
<proteinExistence type="predicted"/>